<dbReference type="InterPro" id="IPR012171">
    <property type="entry name" value="Fatty_acid_desaturase"/>
</dbReference>
<dbReference type="Pfam" id="PF00487">
    <property type="entry name" value="FA_desaturase"/>
    <property type="match status" value="1"/>
</dbReference>
<feature type="transmembrane region" description="Helical" evidence="1">
    <location>
        <begin position="108"/>
        <end position="128"/>
    </location>
</feature>
<proteinExistence type="predicted"/>
<name>A0A914WHZ2_9BILA</name>
<dbReference type="GO" id="GO:0016717">
    <property type="term" value="F:oxidoreductase activity, acting on paired donors, with oxidation of a pair of donors resulting in the reduction of molecular oxygen to two molecules of water"/>
    <property type="evidence" value="ECO:0007669"/>
    <property type="project" value="TreeGrafter"/>
</dbReference>
<dbReference type="GO" id="GO:0016020">
    <property type="term" value="C:membrane"/>
    <property type="evidence" value="ECO:0007669"/>
    <property type="project" value="TreeGrafter"/>
</dbReference>
<dbReference type="GO" id="GO:0006629">
    <property type="term" value="P:lipid metabolic process"/>
    <property type="evidence" value="ECO:0007669"/>
    <property type="project" value="InterPro"/>
</dbReference>
<dbReference type="PANTHER" id="PTHR19353">
    <property type="entry name" value="FATTY ACID DESATURASE 2"/>
    <property type="match status" value="1"/>
</dbReference>
<keyword evidence="3" id="KW-1185">Reference proteome</keyword>
<sequence>MTLSGMKLNDESYEAIATIKPSASAHYTDLQRQVKKILSESSFWERHGRDRMQVLVGYLTMGALGLLLLRSDSLPTFFAGILALSWCHHMLVARAAHLSSHNSFGLPYYGHMALVWFIESVMCFPYDVAMDAHAKLHHPHTNIIGLGDSSSWKVPQLGRELYLFIAPLMLPLASPLIGIKETLMVVGKDRSKWLSLIRFLSLAIVGAFWQYWLFRNVCSMSPTCAALCVWLTRAPYYIPYIHVNIFQHIGLCMYVNENRPDRITQISTGVLNLPRNPLLDFNFGHSLISCHIEHHLFPTLSDTMCLKIQPTVRKYFKEHGLAYNERTYVNRFRFFFNDYEKLMVNAPYITEFIGIR</sequence>
<evidence type="ECO:0000256" key="1">
    <source>
        <dbReference type="SAM" id="Phobius"/>
    </source>
</evidence>
<feature type="transmembrane region" description="Helical" evidence="1">
    <location>
        <begin position="195"/>
        <end position="214"/>
    </location>
</feature>
<organism evidence="3 4">
    <name type="scientific">Plectus sambesii</name>
    <dbReference type="NCBI Taxonomy" id="2011161"/>
    <lineage>
        <taxon>Eukaryota</taxon>
        <taxon>Metazoa</taxon>
        <taxon>Ecdysozoa</taxon>
        <taxon>Nematoda</taxon>
        <taxon>Chromadorea</taxon>
        <taxon>Plectida</taxon>
        <taxon>Plectina</taxon>
        <taxon>Plectoidea</taxon>
        <taxon>Plectidae</taxon>
        <taxon>Plectus</taxon>
    </lineage>
</organism>
<evidence type="ECO:0000313" key="3">
    <source>
        <dbReference type="Proteomes" id="UP000887566"/>
    </source>
</evidence>
<dbReference type="PANTHER" id="PTHR19353:SF13">
    <property type="entry name" value="FATTY ACID DESATURASE 6"/>
    <property type="match status" value="1"/>
</dbReference>
<dbReference type="WBParaSite" id="PSAMB.scaffold395size53376.g5337.t1">
    <property type="protein sequence ID" value="PSAMB.scaffold395size53376.g5337.t1"/>
    <property type="gene ID" value="PSAMB.scaffold395size53376.g5337"/>
</dbReference>
<feature type="transmembrane region" description="Helical" evidence="1">
    <location>
        <begin position="54"/>
        <end position="71"/>
    </location>
</feature>
<reference evidence="4" key="1">
    <citation type="submission" date="2022-11" db="UniProtKB">
        <authorList>
            <consortium name="WormBaseParasite"/>
        </authorList>
    </citation>
    <scope>IDENTIFICATION</scope>
</reference>
<protein>
    <submittedName>
        <fullName evidence="4">Fatty acid desaturase domain-containing protein</fullName>
    </submittedName>
</protein>
<keyword evidence="1" id="KW-0472">Membrane</keyword>
<keyword evidence="1" id="KW-1133">Transmembrane helix</keyword>
<accession>A0A914WHZ2</accession>
<evidence type="ECO:0000313" key="4">
    <source>
        <dbReference type="WBParaSite" id="PSAMB.scaffold395size53376.g5337.t1"/>
    </source>
</evidence>
<feature type="domain" description="Fatty acid desaturase" evidence="2">
    <location>
        <begin position="78"/>
        <end position="326"/>
    </location>
</feature>
<dbReference type="Proteomes" id="UP000887566">
    <property type="component" value="Unplaced"/>
</dbReference>
<dbReference type="AlphaFoldDB" id="A0A914WHZ2"/>
<dbReference type="InterPro" id="IPR005804">
    <property type="entry name" value="FA_desaturase_dom"/>
</dbReference>
<feature type="transmembrane region" description="Helical" evidence="1">
    <location>
        <begin position="161"/>
        <end position="183"/>
    </location>
</feature>
<keyword evidence="1" id="KW-0812">Transmembrane</keyword>
<feature type="transmembrane region" description="Helical" evidence="1">
    <location>
        <begin position="77"/>
        <end position="96"/>
    </location>
</feature>
<evidence type="ECO:0000259" key="2">
    <source>
        <dbReference type="Pfam" id="PF00487"/>
    </source>
</evidence>